<dbReference type="Proteomes" id="UP001321749">
    <property type="component" value="Unassembled WGS sequence"/>
</dbReference>
<comment type="caution">
    <text evidence="1">The sequence shown here is derived from an EMBL/GenBank/DDBJ whole genome shotgun (WGS) entry which is preliminary data.</text>
</comment>
<proteinExistence type="predicted"/>
<protein>
    <submittedName>
        <fullName evidence="1">Uncharacterized protein</fullName>
    </submittedName>
</protein>
<sequence length="563" mass="59450">MSGSTSIVDEHGTWTASTDDGFKFKLAGADGNATLDLKTSEGKVDGSATIGGVDIGTADNHITVGGGSQDASWNGSLSYGKTAVNILGGSFDLGDGRTDEFQFKFTVDPTPLGPRWTGVATNSLAEAHKLAIPAQDATASHKATIPVVEQKHPVFDQAGIVLPYAEFTGWATHVKFELEVDVAVKGAEATATVTRALEVEVRPIFTPFPAVKWPTKPPPPPFLDPFSKAMREKALRLVQIKALLKFVGESLDEVNKWKRIQDLIATVDRFTTVVAGATTALAAAAAAAAVFLEMNPAADVAQVVAATYLATETTELVASKAAVEVAKRALRWTVVRMSTAAISSLVAGKLLDFAVDVAEPASFFDAKQVADGAKAQFDALSKQHGLDAAGEDLDALSTSLTGMQNDLLSQSDAANQELKAAADALAAAAAQANSLLMYQILLESWTSDPAHAPFLTWPGANLLISSPSEDAEVVDVGDISTPENLAAAAAKMEDYAKQKGYTGFVLIKDQSKAYFRDRDVAALLGTVVWGDYTKGFTSYVRAEKLSLGVLADRWQVIAKAQEV</sequence>
<evidence type="ECO:0000313" key="1">
    <source>
        <dbReference type="EMBL" id="KAK4457550.1"/>
    </source>
</evidence>
<reference evidence="1" key="1">
    <citation type="journal article" date="2023" name="Mol. Phylogenet. Evol.">
        <title>Genome-scale phylogeny and comparative genomics of the fungal order Sordariales.</title>
        <authorList>
            <person name="Hensen N."/>
            <person name="Bonometti L."/>
            <person name="Westerberg I."/>
            <person name="Brannstrom I.O."/>
            <person name="Guillou S."/>
            <person name="Cros-Aarteil S."/>
            <person name="Calhoun S."/>
            <person name="Haridas S."/>
            <person name="Kuo A."/>
            <person name="Mondo S."/>
            <person name="Pangilinan J."/>
            <person name="Riley R."/>
            <person name="LaButti K."/>
            <person name="Andreopoulos B."/>
            <person name="Lipzen A."/>
            <person name="Chen C."/>
            <person name="Yan M."/>
            <person name="Daum C."/>
            <person name="Ng V."/>
            <person name="Clum A."/>
            <person name="Steindorff A."/>
            <person name="Ohm R.A."/>
            <person name="Martin F."/>
            <person name="Silar P."/>
            <person name="Natvig D.O."/>
            <person name="Lalanne C."/>
            <person name="Gautier V."/>
            <person name="Ament-Velasquez S.L."/>
            <person name="Kruys A."/>
            <person name="Hutchinson M.I."/>
            <person name="Powell A.J."/>
            <person name="Barry K."/>
            <person name="Miller A.N."/>
            <person name="Grigoriev I.V."/>
            <person name="Debuchy R."/>
            <person name="Gladieux P."/>
            <person name="Hiltunen Thoren M."/>
            <person name="Johannesson H."/>
        </authorList>
    </citation>
    <scope>NUCLEOTIDE SEQUENCE</scope>
    <source>
        <strain evidence="1">PSN324</strain>
    </source>
</reference>
<reference evidence="1" key="2">
    <citation type="submission" date="2023-06" db="EMBL/GenBank/DDBJ databases">
        <authorList>
            <consortium name="Lawrence Berkeley National Laboratory"/>
            <person name="Mondo S.J."/>
            <person name="Hensen N."/>
            <person name="Bonometti L."/>
            <person name="Westerberg I."/>
            <person name="Brannstrom I.O."/>
            <person name="Guillou S."/>
            <person name="Cros-Aarteil S."/>
            <person name="Calhoun S."/>
            <person name="Haridas S."/>
            <person name="Kuo A."/>
            <person name="Pangilinan J."/>
            <person name="Riley R."/>
            <person name="Labutti K."/>
            <person name="Andreopoulos B."/>
            <person name="Lipzen A."/>
            <person name="Chen C."/>
            <person name="Yanf M."/>
            <person name="Daum C."/>
            <person name="Ng V."/>
            <person name="Clum A."/>
            <person name="Steindorff A."/>
            <person name="Ohm R."/>
            <person name="Martin F."/>
            <person name="Silar P."/>
            <person name="Natvig D."/>
            <person name="Lalanne C."/>
            <person name="Gautier V."/>
            <person name="Ament-Velasquez S.L."/>
            <person name="Kruys A."/>
            <person name="Hutchinson M.I."/>
            <person name="Powell A.J."/>
            <person name="Barry K."/>
            <person name="Miller A.N."/>
            <person name="Grigoriev I.V."/>
            <person name="Debuchy R."/>
            <person name="Gladieux P."/>
            <person name="Thoren M.H."/>
            <person name="Johannesson H."/>
        </authorList>
    </citation>
    <scope>NUCLEOTIDE SEQUENCE</scope>
    <source>
        <strain evidence="1">PSN324</strain>
    </source>
</reference>
<name>A0AAV9HCS1_9PEZI</name>
<dbReference type="AlphaFoldDB" id="A0AAV9HCS1"/>
<organism evidence="1 2">
    <name type="scientific">Cladorrhinum samala</name>
    <dbReference type="NCBI Taxonomy" id="585594"/>
    <lineage>
        <taxon>Eukaryota</taxon>
        <taxon>Fungi</taxon>
        <taxon>Dikarya</taxon>
        <taxon>Ascomycota</taxon>
        <taxon>Pezizomycotina</taxon>
        <taxon>Sordariomycetes</taxon>
        <taxon>Sordariomycetidae</taxon>
        <taxon>Sordariales</taxon>
        <taxon>Podosporaceae</taxon>
        <taxon>Cladorrhinum</taxon>
    </lineage>
</organism>
<keyword evidence="2" id="KW-1185">Reference proteome</keyword>
<accession>A0AAV9HCS1</accession>
<gene>
    <name evidence="1" type="ORF">QBC42DRAFT_291451</name>
</gene>
<dbReference type="EMBL" id="MU865108">
    <property type="protein sequence ID" value="KAK4457550.1"/>
    <property type="molecule type" value="Genomic_DNA"/>
</dbReference>
<evidence type="ECO:0000313" key="2">
    <source>
        <dbReference type="Proteomes" id="UP001321749"/>
    </source>
</evidence>